<protein>
    <submittedName>
        <fullName evidence="4">PDS5</fullName>
    </submittedName>
</protein>
<keyword evidence="5" id="KW-1185">Reference proteome</keyword>
<dbReference type="Pfam" id="PF20168">
    <property type="entry name" value="PDS5"/>
    <property type="match status" value="1"/>
</dbReference>
<dbReference type="GeneID" id="73471799"/>
<keyword evidence="2" id="KW-0539">Nucleus</keyword>
<reference evidence="4 5" key="1">
    <citation type="journal article" date="2021" name="DNA Res.">
        <title>Genome analysis of Candida subhashii reveals its hybrid nature and dual mitochondrial genome conformations.</title>
        <authorList>
            <person name="Mixao V."/>
            <person name="Hegedusova E."/>
            <person name="Saus E."/>
            <person name="Pryszcz L.P."/>
            <person name="Cillingova A."/>
            <person name="Nosek J."/>
            <person name="Gabaldon T."/>
        </authorList>
    </citation>
    <scope>NUCLEOTIDE SEQUENCE [LARGE SCALE GENOMIC DNA]</scope>
    <source>
        <strain evidence="4 5">CBS 10753</strain>
    </source>
</reference>
<dbReference type="GO" id="GO:0005634">
    <property type="term" value="C:nucleus"/>
    <property type="evidence" value="ECO:0007669"/>
    <property type="project" value="UniProtKB-SubCell"/>
</dbReference>
<feature type="region of interest" description="Disordered" evidence="3">
    <location>
        <begin position="1210"/>
        <end position="1274"/>
    </location>
</feature>
<comment type="caution">
    <text evidence="4">The sequence shown here is derived from an EMBL/GenBank/DDBJ whole genome shotgun (WGS) entry which is preliminary data.</text>
</comment>
<evidence type="ECO:0000313" key="5">
    <source>
        <dbReference type="Proteomes" id="UP000694255"/>
    </source>
</evidence>
<dbReference type="PANTHER" id="PTHR12663:SF0">
    <property type="entry name" value="PRECOCIOUS DISSOCIATION OF SISTERS 5, ISOFORM A"/>
    <property type="match status" value="1"/>
</dbReference>
<dbReference type="GO" id="GO:0007064">
    <property type="term" value="P:mitotic sister chromatid cohesion"/>
    <property type="evidence" value="ECO:0007669"/>
    <property type="project" value="InterPro"/>
</dbReference>
<dbReference type="OrthoDB" id="200660at2759"/>
<evidence type="ECO:0000256" key="1">
    <source>
        <dbReference type="ARBA" id="ARBA00004123"/>
    </source>
</evidence>
<dbReference type="AlphaFoldDB" id="A0A8J5QHT8"/>
<evidence type="ECO:0000256" key="3">
    <source>
        <dbReference type="SAM" id="MobiDB-lite"/>
    </source>
</evidence>
<dbReference type="GO" id="GO:0006281">
    <property type="term" value="P:DNA repair"/>
    <property type="evidence" value="ECO:0007669"/>
    <property type="project" value="TreeGrafter"/>
</dbReference>
<evidence type="ECO:0000256" key="2">
    <source>
        <dbReference type="ARBA" id="ARBA00023242"/>
    </source>
</evidence>
<accession>A0A8J5QHT8</accession>
<name>A0A8J5QHT8_9ASCO</name>
<dbReference type="PANTHER" id="PTHR12663">
    <property type="entry name" value="ANDROGEN INDUCED INHIBITOR OF PROLIFERATION AS3 / PDS5-RELATED"/>
    <property type="match status" value="1"/>
</dbReference>
<dbReference type="EMBL" id="JAGSYN010000219">
    <property type="protein sequence ID" value="KAG7661421.1"/>
    <property type="molecule type" value="Genomic_DNA"/>
</dbReference>
<feature type="compositionally biased region" description="Basic and acidic residues" evidence="3">
    <location>
        <begin position="1236"/>
        <end position="1245"/>
    </location>
</feature>
<dbReference type="RefSeq" id="XP_049261654.1">
    <property type="nucleotide sequence ID" value="XM_049409018.1"/>
</dbReference>
<gene>
    <name evidence="4" type="ORF">J8A68_004999</name>
</gene>
<dbReference type="GO" id="GO:0000785">
    <property type="term" value="C:chromatin"/>
    <property type="evidence" value="ECO:0007669"/>
    <property type="project" value="TreeGrafter"/>
</dbReference>
<dbReference type="InterPro" id="IPR039776">
    <property type="entry name" value="Pds5"/>
</dbReference>
<feature type="compositionally biased region" description="Basic residues" evidence="3">
    <location>
        <begin position="1246"/>
        <end position="1255"/>
    </location>
</feature>
<dbReference type="Proteomes" id="UP000694255">
    <property type="component" value="Unassembled WGS sequence"/>
</dbReference>
<dbReference type="CDD" id="cd19953">
    <property type="entry name" value="PDS5"/>
    <property type="match status" value="1"/>
</dbReference>
<sequence>MTNRSQDPTLQFNKSLVPSVKDPISNKELLYRLQTLNDELSTLDTVDLKSLQPIQTALINKKLLSHTNVGVQIYACSCVADILRLSAPDAPYTAEQLSEIFKAFIRQFKRLGDRKNSHFQQHCYLLKRLVEAKSMVLITDVPDSEVLIESIFETFYGLTKANEFPTELENLISDILSEVVSEADIVPHNVVKSILNKFLIHEPNKLVNGHISSPAFNFSLAICESNIDRMSRLVAQYFSEILYDSSVATEEDEEEKIRNSSKSMENLKMIHRLCVQLWRFIPQILTSVMTLIDDELNADDEKIRIMATETIGDMLSCSDAKANFFVVNQQTWTNWLKKTSDISPDVRASWIKKFAPIISSNIYTTTEVNSAFSTCLKKCLLDTEEKVRATAISSLEQVPLPKLTANVINTSVLQTLFQLIRERSHAIRNSAIRLLGSLYDYYEKHLEDNGNEITFSNDEESKELDKIIKTIPNQILSLVYINDKDITAIVDLCLFDYLAPISENDSTKRVNRLLRLYSGLDEKGKESFVAINKRQQQVSKVLTTFLEIADTYNKQVSITDNKENNEGNAMEQKSTLVKLDKIINWFCVSFPEGHSTFACLERLFKLNRSRFMYLIRMCISPESDFNTVKNSMKELFKKLSEPKNIRLEGDRTMINTSEMVYNIKLLLLRSSVLLYNKSNVVELIKCSKDLTNQYNPVSNELLQQISLAIPDVFKFHVRELTSLIIEQRQDGGPKSNTLKTIYHFVKKYPDLFPRAISFCEALKKIAIDGTPREARYAVKILGLSESKESLASEVFEQIYPLDLEHEKFATHLSTIAELFVVDRLCVTRYEEDITALIVKEIFLKNRGINRDEIKDDQTWIAEDELDDNYKLYSTLYEKLLAIRLLTNSLKGFQEENMTSEEKEEAKSKAQPVIKLLMSYVGNNGEIIKKGSATYPTPEPFKSKLRLSAGLYLLKLAQIPVFSETLLSASLRRMTFLLNDDNYDVRSRFMISLQRKLSNELISERFLALLFFASFEPTPELKNNATISITSAFKRSEAKKNIKFERSLVRLIHILAHHEQYLALSQANRGNDESKTNAYKFATICLTYFVTLIAKSDSISLLYYLASRIKQHRDATLATSMYEEDELSETVLNLYRISELAQLVIKEYSDYKNWPIQTWQGKIKLPTDIYAPMASPKEAQSIVARVFIPEEIQIKLINFIRKTLNVGNKRKLLPTENSGHTSKKQKIKPVVVKKQSKPKEKSEKVVVRKKSVRTRGKVNYEERSSDSESDVDYEE</sequence>
<organism evidence="4 5">
    <name type="scientific">[Candida] subhashii</name>
    <dbReference type="NCBI Taxonomy" id="561895"/>
    <lineage>
        <taxon>Eukaryota</taxon>
        <taxon>Fungi</taxon>
        <taxon>Dikarya</taxon>
        <taxon>Ascomycota</taxon>
        <taxon>Saccharomycotina</taxon>
        <taxon>Pichiomycetes</taxon>
        <taxon>Debaryomycetaceae</taxon>
        <taxon>Spathaspora</taxon>
    </lineage>
</organism>
<evidence type="ECO:0000313" key="4">
    <source>
        <dbReference type="EMBL" id="KAG7661421.1"/>
    </source>
</evidence>
<proteinExistence type="predicted"/>
<comment type="subcellular location">
    <subcellularLocation>
        <location evidence="1">Nucleus</location>
    </subcellularLocation>
</comment>